<dbReference type="RefSeq" id="WP_110344016.1">
    <property type="nucleotide sequence ID" value="NZ_MASU01000028.1"/>
</dbReference>
<dbReference type="Proteomes" id="UP000247892">
    <property type="component" value="Unassembled WGS sequence"/>
</dbReference>
<sequence length="201" mass="21447">MPYTPIWTLPYPALSDAPNGPAQLQQLAEATETALDTLAEQIPEPDPPDPNCLLVHTGTVSNVPNETNFVVPTWTAAERNGSWDGFPMWTTGSAIITIRRSGLYRVGAKLAFSNDSDGDERDLYVLKNAIAPSAAASVAFDSNTPGNQTGGGTPVDCEAPAVLQDGDQLRAVVWHNAGNALTLLGNTFSGYMRFWALWAGD</sequence>
<evidence type="ECO:0000313" key="2">
    <source>
        <dbReference type="Proteomes" id="UP000247892"/>
    </source>
</evidence>
<protein>
    <submittedName>
        <fullName evidence="1">Uncharacterized protein</fullName>
    </submittedName>
</protein>
<gene>
    <name evidence="1" type="ORF">BA062_37660</name>
</gene>
<accession>A0A318L953</accession>
<dbReference type="EMBL" id="MASU01000028">
    <property type="protein sequence ID" value="PXY17340.1"/>
    <property type="molecule type" value="Genomic_DNA"/>
</dbReference>
<name>A0A318L953_9PSEU</name>
<dbReference type="AlphaFoldDB" id="A0A318L953"/>
<organism evidence="1 2">
    <name type="scientific">Prauserella flavalba</name>
    <dbReference type="NCBI Taxonomy" id="1477506"/>
    <lineage>
        <taxon>Bacteria</taxon>
        <taxon>Bacillati</taxon>
        <taxon>Actinomycetota</taxon>
        <taxon>Actinomycetes</taxon>
        <taxon>Pseudonocardiales</taxon>
        <taxon>Pseudonocardiaceae</taxon>
        <taxon>Prauserella</taxon>
    </lineage>
</organism>
<keyword evidence="2" id="KW-1185">Reference proteome</keyword>
<comment type="caution">
    <text evidence="1">The sequence shown here is derived from an EMBL/GenBank/DDBJ whole genome shotgun (WGS) entry which is preliminary data.</text>
</comment>
<proteinExistence type="predicted"/>
<evidence type="ECO:0000313" key="1">
    <source>
        <dbReference type="EMBL" id="PXY17340.1"/>
    </source>
</evidence>
<reference evidence="1 2" key="1">
    <citation type="submission" date="2016-07" db="EMBL/GenBank/DDBJ databases">
        <title>Draft genome sequence of Prauserella sp. YIM 121212, isolated from alkaline soil.</title>
        <authorList>
            <person name="Ruckert C."/>
            <person name="Albersmeier A."/>
            <person name="Jiang C.-L."/>
            <person name="Jiang Y."/>
            <person name="Kalinowski J."/>
            <person name="Schneider O."/>
            <person name="Winkler A."/>
            <person name="Zotchev S.B."/>
        </authorList>
    </citation>
    <scope>NUCLEOTIDE SEQUENCE [LARGE SCALE GENOMIC DNA]</scope>
    <source>
        <strain evidence="1 2">YIM 121212</strain>
    </source>
</reference>